<dbReference type="Gene3D" id="3.30.70.20">
    <property type="match status" value="1"/>
</dbReference>
<proteinExistence type="predicted"/>
<feature type="compositionally biased region" description="Low complexity" evidence="1">
    <location>
        <begin position="649"/>
        <end position="660"/>
    </location>
</feature>
<sequence>MGASMTDTRHLAAKAQTPTTGVRNGQQNRASFYLTGHRMGTGLGDVDGLGLRSAHFAAYGDLDRLRYDYPLVLTDDRDATNALQSLSGLVDALLAEMGDAPDSDRIRHHAMALETEIRARSGHGPQRLSDVWAAAATSLVAAGGDEHLADSLARLTAALRIDGQLVACTADSSRQVVGHLWRLVQQERTDRLAARIERLRQQLGDILAAEQANSVAGLRPDRLAQSLGPVVGAELDADALSRLLTGNRPATLLSDARRERVQRLLGVLDAQRFVPDEDDIDGDGDLFEFVYTDPVAAVTAYQERFAATAELAKALVVAEMEADGRYREEVHDALFAKWDVEDLESDILDLFPKYLVEIDAEAMTAEQSVVLLDALAAGIPVKVLVQVNDLLRGTSSKERSPGGGVPARKLGRYVLAAGEAFVLQTASAGLFHVRERIVTGSRLPGAALFVVYSGGGQWLGDLPPYLASAAATEARVFPAFCYDPSAGETWADRLSLGCNPQTDLDWPVHRVSYADQQLQRVTLELPFTAADFWAGDARMQPHLAIAGPDRSEGTIAPFAEHFASNPGIWTDELPYVLMVDRDDRLSRVFVDRPLVHRAQRDVEQWRRLQELGGVHNSHVARELARQRALFEAELDAAREAPAPAPAPGPVATTTAPTGEPGEPGEPGAPDPDDHEPVARDPYLPWIETLRCSTCNECTLINDRMFAYNENRQAFIADPDAGTYAELVQAAENCQVAIIHPAKPRNPAEAGLEELVKRAEQFA</sequence>
<keyword evidence="3" id="KW-1185">Reference proteome</keyword>
<name>W6JZV2_9MICO</name>
<dbReference type="STRING" id="1193182.BN11_10047"/>
<gene>
    <name evidence="2" type="ORF">BN11_10047</name>
</gene>
<evidence type="ECO:0000256" key="1">
    <source>
        <dbReference type="SAM" id="MobiDB-lite"/>
    </source>
</evidence>
<evidence type="ECO:0008006" key="4">
    <source>
        <dbReference type="Google" id="ProtNLM"/>
    </source>
</evidence>
<protein>
    <recommendedName>
        <fullName evidence="4">Ferredoxin</fullName>
    </recommendedName>
</protein>
<dbReference type="AlphaFoldDB" id="W6JZV2"/>
<accession>W6JZV2</accession>
<comment type="caution">
    <text evidence="2">The sequence shown here is derived from an EMBL/GenBank/DDBJ whole genome shotgun (WGS) entry which is preliminary data.</text>
</comment>
<evidence type="ECO:0000313" key="2">
    <source>
        <dbReference type="EMBL" id="CCH71604.1"/>
    </source>
</evidence>
<feature type="region of interest" description="Disordered" evidence="1">
    <location>
        <begin position="640"/>
        <end position="679"/>
    </location>
</feature>
<dbReference type="Proteomes" id="UP000035763">
    <property type="component" value="Unassembled WGS sequence"/>
</dbReference>
<evidence type="ECO:0000313" key="3">
    <source>
        <dbReference type="Proteomes" id="UP000035763"/>
    </source>
</evidence>
<feature type="region of interest" description="Disordered" evidence="1">
    <location>
        <begin position="1"/>
        <end position="24"/>
    </location>
</feature>
<dbReference type="EMBL" id="CAJA01000001">
    <property type="protein sequence ID" value="CCH71604.1"/>
    <property type="molecule type" value="Genomic_DNA"/>
</dbReference>
<reference evidence="2 3" key="1">
    <citation type="journal article" date="2013" name="ISME J.">
        <title>A metabolic model for members of the genus Tetrasphaera involved in enhanced biological phosphorus removal.</title>
        <authorList>
            <person name="Kristiansen R."/>
            <person name="Nguyen H.T.T."/>
            <person name="Saunders A.M."/>
            <person name="Nielsen J.L."/>
            <person name="Wimmer R."/>
            <person name="Le V.Q."/>
            <person name="McIlroy S.J."/>
            <person name="Petrovski S."/>
            <person name="Seviour R.J."/>
            <person name="Calteau A."/>
            <person name="Nielsen K.L."/>
            <person name="Nielsen P.H."/>
        </authorList>
    </citation>
    <scope>NUCLEOTIDE SEQUENCE [LARGE SCALE GENOMIC DNA]</scope>
    <source>
        <strain evidence="2 3">Ben110</strain>
    </source>
</reference>
<organism evidence="2 3">
    <name type="scientific">Nostocoides australiense Ben110</name>
    <dbReference type="NCBI Taxonomy" id="1193182"/>
    <lineage>
        <taxon>Bacteria</taxon>
        <taxon>Bacillati</taxon>
        <taxon>Actinomycetota</taxon>
        <taxon>Actinomycetes</taxon>
        <taxon>Micrococcales</taxon>
        <taxon>Intrasporangiaceae</taxon>
        <taxon>Nostocoides</taxon>
    </lineage>
</organism>